<evidence type="ECO:0000256" key="2">
    <source>
        <dbReference type="SAM" id="MobiDB-lite"/>
    </source>
</evidence>
<dbReference type="EC" id="7.1.1.-" evidence="1"/>
<proteinExistence type="inferred from homology"/>
<protein>
    <recommendedName>
        <fullName evidence="1">NADH-quinone oxidoreductase subunit J</fullName>
        <ecNumber evidence="1">7.1.1.-</ecNumber>
    </recommendedName>
</protein>
<feature type="transmembrane region" description="Helical" evidence="1">
    <location>
        <begin position="160"/>
        <end position="182"/>
    </location>
</feature>
<dbReference type="EMBL" id="JAAXOT010000008">
    <property type="protein sequence ID" value="NKY57953.1"/>
    <property type="molecule type" value="Genomic_DNA"/>
</dbReference>
<keyword evidence="1" id="KW-0812">Transmembrane</keyword>
<dbReference type="Gene3D" id="1.20.120.1200">
    <property type="entry name" value="NADH-ubiquinone/plastoquinone oxidoreductase chain 6, subunit NuoJ"/>
    <property type="match status" value="1"/>
</dbReference>
<dbReference type="PANTHER" id="PTHR33269">
    <property type="entry name" value="NADH-UBIQUINONE OXIDOREDUCTASE CHAIN 6"/>
    <property type="match status" value="1"/>
</dbReference>
<sequence length="298" mass="31481">MSPATAFLAATPLTETGTGEAVQFWILAPLAVLGALGMVFAAKAVHSAICLAATMISLAVFYIAQDALFLGVVQIVVYTGAVMMLFLFVLMLVGVDSAESLRETLRGQRIAAAVVGVGFGILLCTGIAHGIRRSDIVFPATGFPGQDVIGALAELIFVRYVWAFELTGALLIAATIGAMLLAHREQFVPKLGQRELSRRRFRVPGHRPTPLPTPGFYARHNAVDIPARLPDGSFEELSVSTILRHRRTRALTDAAILSVGAPTAERPAGETAPPGIGDTPTPGAGHPTTRPADEEGPR</sequence>
<accession>A0A846YG50</accession>
<keyword evidence="4" id="KW-1185">Reference proteome</keyword>
<dbReference type="GO" id="GO:0016491">
    <property type="term" value="F:oxidoreductase activity"/>
    <property type="evidence" value="ECO:0007669"/>
    <property type="project" value="UniProtKB-KW"/>
</dbReference>
<keyword evidence="3" id="KW-0560">Oxidoreductase</keyword>
<keyword evidence="1" id="KW-0874">Quinone</keyword>
<comment type="similarity">
    <text evidence="1">Belongs to the complex I subunit 6 family.</text>
</comment>
<gene>
    <name evidence="3" type="ORF">HGA15_17765</name>
</gene>
<feature type="transmembrane region" description="Helical" evidence="1">
    <location>
        <begin position="75"/>
        <end position="98"/>
    </location>
</feature>
<feature type="transmembrane region" description="Helical" evidence="1">
    <location>
        <begin position="110"/>
        <end position="131"/>
    </location>
</feature>
<feature type="transmembrane region" description="Helical" evidence="1">
    <location>
        <begin position="48"/>
        <end position="69"/>
    </location>
</feature>
<name>A0A846YG50_9NOCA</name>
<dbReference type="GO" id="GO:0008137">
    <property type="term" value="F:NADH dehydrogenase (ubiquinone) activity"/>
    <property type="evidence" value="ECO:0007669"/>
    <property type="project" value="UniProtKB-UniRule"/>
</dbReference>
<comment type="function">
    <text evidence="1">NDH-1 shuttles electrons from NADH, via FMN and iron-sulfur (Fe-S) centers, to quinones in the respiratory chain. Couples the redox reaction to proton translocation (for every two electrons transferred, four hydrogen ions are translocated across the cytoplasmic membrane), and thus conserves the redox energy in a proton gradient.</text>
</comment>
<dbReference type="InterPro" id="IPR042106">
    <property type="entry name" value="Nuo/plastoQ_OxRdtase_6_NuoJ"/>
</dbReference>
<dbReference type="Proteomes" id="UP000570678">
    <property type="component" value="Unassembled WGS sequence"/>
</dbReference>
<feature type="transmembrane region" description="Helical" evidence="1">
    <location>
        <begin position="22"/>
        <end position="41"/>
    </location>
</feature>
<comment type="caution">
    <text evidence="3">The sequence shown here is derived from an EMBL/GenBank/DDBJ whole genome shotgun (WGS) entry which is preliminary data.</text>
</comment>
<dbReference type="AlphaFoldDB" id="A0A846YG50"/>
<dbReference type="GO" id="GO:0005886">
    <property type="term" value="C:plasma membrane"/>
    <property type="evidence" value="ECO:0007669"/>
    <property type="project" value="UniProtKB-SubCell"/>
</dbReference>
<keyword evidence="1" id="KW-1133">Transmembrane helix</keyword>
<evidence type="ECO:0000256" key="1">
    <source>
        <dbReference type="RuleBase" id="RU004429"/>
    </source>
</evidence>
<evidence type="ECO:0000313" key="4">
    <source>
        <dbReference type="Proteomes" id="UP000570678"/>
    </source>
</evidence>
<dbReference type="GO" id="GO:0048038">
    <property type="term" value="F:quinone binding"/>
    <property type="evidence" value="ECO:0007669"/>
    <property type="project" value="UniProtKB-UniRule"/>
</dbReference>
<dbReference type="NCBIfam" id="NF005165">
    <property type="entry name" value="PRK06638.1-5"/>
    <property type="match status" value="1"/>
</dbReference>
<dbReference type="RefSeq" id="WP_084493172.1">
    <property type="nucleotide sequence ID" value="NZ_JAAXOT010000008.1"/>
</dbReference>
<feature type="region of interest" description="Disordered" evidence="2">
    <location>
        <begin position="258"/>
        <end position="298"/>
    </location>
</feature>
<organism evidence="3 4">
    <name type="scientific">Nocardia flavorosea</name>
    <dbReference type="NCBI Taxonomy" id="53429"/>
    <lineage>
        <taxon>Bacteria</taxon>
        <taxon>Bacillati</taxon>
        <taxon>Actinomycetota</taxon>
        <taxon>Actinomycetes</taxon>
        <taxon>Mycobacteriales</taxon>
        <taxon>Nocardiaceae</taxon>
        <taxon>Nocardia</taxon>
    </lineage>
</organism>
<dbReference type="InterPro" id="IPR001457">
    <property type="entry name" value="NADH_UbQ/plastoQ_OxRdtase_su6"/>
</dbReference>
<comment type="subcellular location">
    <subcellularLocation>
        <location evidence="1">Cell membrane</location>
        <topology evidence="1">Multi-pass membrane protein</topology>
    </subcellularLocation>
</comment>
<dbReference type="PANTHER" id="PTHR33269:SF19">
    <property type="entry name" value="NADH-QUINONE OXIDOREDUCTASE SUBUNIT J"/>
    <property type="match status" value="1"/>
</dbReference>
<evidence type="ECO:0000313" key="3">
    <source>
        <dbReference type="EMBL" id="NKY57953.1"/>
    </source>
</evidence>
<keyword evidence="1" id="KW-1003">Cell membrane</keyword>
<reference evidence="3 4" key="1">
    <citation type="submission" date="2020-04" db="EMBL/GenBank/DDBJ databases">
        <title>MicrobeNet Type strains.</title>
        <authorList>
            <person name="Nicholson A.C."/>
        </authorList>
    </citation>
    <scope>NUCLEOTIDE SEQUENCE [LARGE SCALE GENOMIC DNA]</scope>
    <source>
        <strain evidence="3 4">JCM 3332</strain>
    </source>
</reference>
<dbReference type="Pfam" id="PF00499">
    <property type="entry name" value="Oxidored_q3"/>
    <property type="match status" value="1"/>
</dbReference>
<comment type="catalytic activity">
    <reaction evidence="1">
        <text>a quinone + NADH + 5 H(+)(in) = a quinol + NAD(+) + 4 H(+)(out)</text>
        <dbReference type="Rhea" id="RHEA:57888"/>
        <dbReference type="ChEBI" id="CHEBI:15378"/>
        <dbReference type="ChEBI" id="CHEBI:24646"/>
        <dbReference type="ChEBI" id="CHEBI:57540"/>
        <dbReference type="ChEBI" id="CHEBI:57945"/>
        <dbReference type="ChEBI" id="CHEBI:132124"/>
    </reaction>
</comment>
<keyword evidence="1" id="KW-0472">Membrane</keyword>
<keyword evidence="1" id="KW-0520">NAD</keyword>